<dbReference type="PANTHER" id="PTHR34655">
    <property type="entry name" value="CONSERVED WITHIN P. AEROPHILUM"/>
    <property type="match status" value="1"/>
</dbReference>
<sequence>MTTDPADGALAILLYDGAYARAHYAFVVAAGALAIGRPVIVFAAGRGVHALARDWSGLHDAGDDALVRARGVAGMDTLRGAVMELDATLMVCDAALRLCDLAPDLLLDGVRVAGIPTFLEAARGRQIITL</sequence>
<dbReference type="Gene3D" id="3.40.1260.10">
    <property type="entry name" value="DsrEFH-like"/>
    <property type="match status" value="1"/>
</dbReference>
<dbReference type="Proteomes" id="UP000502533">
    <property type="component" value="Chromosome"/>
</dbReference>
<dbReference type="EMBL" id="CP050139">
    <property type="protein sequence ID" value="QIP36497.1"/>
    <property type="molecule type" value="Genomic_DNA"/>
</dbReference>
<dbReference type="KEGG" id="kre:GWK63_14365"/>
<protein>
    <submittedName>
        <fullName evidence="1">Uncharacterized protein</fullName>
    </submittedName>
</protein>
<dbReference type="SUPFAM" id="SSF75169">
    <property type="entry name" value="DsrEFH-like"/>
    <property type="match status" value="1"/>
</dbReference>
<accession>A0A181CE86</accession>
<keyword evidence="2" id="KW-1185">Reference proteome</keyword>
<name>A0A181CE86_9PROT</name>
<dbReference type="RefSeq" id="WP_007397311.1">
    <property type="nucleotide sequence ID" value="NZ_CALMTF010000042.1"/>
</dbReference>
<evidence type="ECO:0000313" key="2">
    <source>
        <dbReference type="Proteomes" id="UP000502533"/>
    </source>
</evidence>
<dbReference type="GeneID" id="85023352"/>
<proteinExistence type="predicted"/>
<reference evidence="1 2" key="1">
    <citation type="submission" date="2020-03" db="EMBL/GenBank/DDBJ databases">
        <title>Isolation of cellulose-producing strains, genome characterization and application of the synthesized cellulose films as an economical and sustainable material for piezoelectric sensor construction.</title>
        <authorList>
            <person name="Mangayil R.K."/>
        </authorList>
    </citation>
    <scope>NUCLEOTIDE SEQUENCE [LARGE SCALE GENOMIC DNA]</scope>
    <source>
        <strain evidence="1 2">ENS 9a1a</strain>
    </source>
</reference>
<gene>
    <name evidence="1" type="ORF">GWK63_14365</name>
</gene>
<organism evidence="1 2">
    <name type="scientific">Komagataeibacter rhaeticus</name>
    <dbReference type="NCBI Taxonomy" id="215221"/>
    <lineage>
        <taxon>Bacteria</taxon>
        <taxon>Pseudomonadati</taxon>
        <taxon>Pseudomonadota</taxon>
        <taxon>Alphaproteobacteria</taxon>
        <taxon>Acetobacterales</taxon>
        <taxon>Acetobacteraceae</taxon>
        <taxon>Komagataeibacter</taxon>
    </lineage>
</organism>
<dbReference type="AlphaFoldDB" id="A0A181CE86"/>
<evidence type="ECO:0000313" key="1">
    <source>
        <dbReference type="EMBL" id="QIP36497.1"/>
    </source>
</evidence>
<dbReference type="PANTHER" id="PTHR34655:SF3">
    <property type="match status" value="1"/>
</dbReference>
<dbReference type="InterPro" id="IPR027396">
    <property type="entry name" value="DsrEFH-like"/>
</dbReference>